<dbReference type="Pfam" id="PF05594">
    <property type="entry name" value="Fil_haemagg"/>
    <property type="match status" value="8"/>
</dbReference>
<comment type="caution">
    <text evidence="1">The sequence shown here is derived from an EMBL/GenBank/DDBJ whole genome shotgun (WGS) entry which is preliminary data.</text>
</comment>
<protein>
    <submittedName>
        <fullName evidence="1">AT-2 family transporter</fullName>
    </submittedName>
</protein>
<dbReference type="Proteomes" id="UP000461948">
    <property type="component" value="Unassembled WGS sequence"/>
</dbReference>
<proteinExistence type="predicted"/>
<evidence type="ECO:0000313" key="2">
    <source>
        <dbReference type="Proteomes" id="UP000461948"/>
    </source>
</evidence>
<accession>A0A7X2MNL5</accession>
<dbReference type="AlphaFoldDB" id="A0A7X2MNL5"/>
<dbReference type="NCBIfam" id="TIGR01731">
    <property type="entry name" value="fil_hemag_20aa"/>
    <property type="match status" value="18"/>
</dbReference>
<dbReference type="EMBL" id="WKLC01000717">
    <property type="protein sequence ID" value="MSE16463.1"/>
    <property type="molecule type" value="Genomic_DNA"/>
</dbReference>
<dbReference type="InterPro" id="IPR010069">
    <property type="entry name" value="CdiA_FHA1_rpt"/>
</dbReference>
<feature type="non-terminal residue" evidence="1">
    <location>
        <position position="701"/>
    </location>
</feature>
<organism evidence="1 2">
    <name type="scientific">Enterobacter agglomerans</name>
    <name type="common">Erwinia herbicola</name>
    <name type="synonym">Pantoea agglomerans</name>
    <dbReference type="NCBI Taxonomy" id="549"/>
    <lineage>
        <taxon>Bacteria</taxon>
        <taxon>Pseudomonadati</taxon>
        <taxon>Pseudomonadota</taxon>
        <taxon>Gammaproteobacteria</taxon>
        <taxon>Enterobacterales</taxon>
        <taxon>Erwiniaceae</taxon>
        <taxon>Pantoea</taxon>
        <taxon>Pantoea agglomerans group</taxon>
    </lineage>
</organism>
<evidence type="ECO:0000313" key="1">
    <source>
        <dbReference type="EMBL" id="MSE16463.1"/>
    </source>
</evidence>
<sequence>NAASLSARYGHLDNQLGGKLLASDPLQLHGDVLTNQGIIAAATLNSDVSQVNNSGTLQGDKAVSLQGSGLTNSGTLLSAGQLNVQQQTLDNSGLMQGKQLTLNADRWQNSGNALSEADADLQSDTLVNSGKILGQQGIALKANHTDNSGWLIAQVLTLRGDMINSGLIQGNQQITLEGDQLDNQQGGQLLSDGILNGNITSLNNHGAMQADQIALNAKALQNSGTVRAGKALTAQVGGVLDNSGSLISQQQMNLQAGEIDNKGTLAADNLSLGAPVLSNAGLLQGNSTLTLDHQQLHNLHGGQLIAGGPLTLTLDQLDNDGLLQVNGKLSVNGNRLNNSGRLLSDDLDLQIAETLNNSSTGQIVTGQQADLQAQTFSNSGQIAAQQLSASGNTLENSGLLQGDTLLDLGFAQTLNHNNGQLLSGDRLIIKGGSAVNDGSWQGQQLDVTLDSLDNRGGLNGISALRGDIATDLINRGTLISQGESDLNATTLRNSGKIMANRLGLQGTSLNNDGLLQGNTALTAQADNITQSAGGKTLSGGTLTLTAGQLNTQGTLQGEQATVNADNWLHQGSLLGSKDLNASISNELHNSGSLMSQNTAQVTANMLNNSGSLLSEGAMVLNGAALNNSGSVQGKTLTISPASVINQGSMIGLQALTFAAAPQVAGRMLLRALAAPSRQLINNQGGSLLTQGTLNINGGDVV</sequence>
<reference evidence="1 2" key="1">
    <citation type="submission" date="2019-11" db="EMBL/GenBank/DDBJ databases">
        <title>Draft Genome Sequence of Plant Growth-Promoting Rhizosphere-Associated Bacteria.</title>
        <authorList>
            <person name="Vasilyev I.Y."/>
            <person name="Radchenko V."/>
            <person name="Ilnitskaya E.V."/>
        </authorList>
    </citation>
    <scope>NUCLEOTIDE SEQUENCE [LARGE SCALE GENOMIC DNA]</scope>
    <source>
        <strain evidence="1 2">VRA_MhP_f</strain>
    </source>
</reference>
<dbReference type="InterPro" id="IPR008619">
    <property type="entry name" value="Filamentous_hemagglutn_rpt"/>
</dbReference>
<gene>
    <name evidence="1" type="ORF">GKC49_15495</name>
</gene>
<name>A0A7X2MNL5_ENTAG</name>
<feature type="non-terminal residue" evidence="1">
    <location>
        <position position="1"/>
    </location>
</feature>